<evidence type="ECO:0000256" key="2">
    <source>
        <dbReference type="ARBA" id="ARBA00004648"/>
    </source>
</evidence>
<dbReference type="RefSeq" id="XP_062875536.1">
    <property type="nucleotide sequence ID" value="XM_063019466.1"/>
</dbReference>
<proteinExistence type="inferred from homology"/>
<comment type="function">
    <text evidence="13">Catalytic component of the signal peptidase complex (SPC) which catalyzes the cleavage of N-terminal signal sequences from nascent proteins as they are translocated into the lumen of the endoplasmic reticulum. Specifically cleaves N-terminal signal peptides that contain a hydrophobic alpha-helix (h-region) shorter than 18-20 amino acids.</text>
</comment>
<dbReference type="NCBIfam" id="TIGR02228">
    <property type="entry name" value="sigpep_I_arch"/>
    <property type="match status" value="1"/>
</dbReference>
<protein>
    <recommendedName>
        <fullName evidence="5 15">Signal peptidase complex catalytic subunit SEC11</fullName>
        <ecNumber evidence="4 15">3.4.21.89</ecNumber>
    </recommendedName>
</protein>
<comment type="similarity">
    <text evidence="3 15">Belongs to the peptidase S26B family.</text>
</comment>
<evidence type="ECO:0000313" key="18">
    <source>
        <dbReference type="Proteomes" id="UP001338582"/>
    </source>
</evidence>
<dbReference type="SUPFAM" id="SSF51306">
    <property type="entry name" value="LexA/Signal peptidase"/>
    <property type="match status" value="1"/>
</dbReference>
<evidence type="ECO:0000256" key="8">
    <source>
        <dbReference type="ARBA" id="ARBA00022801"/>
    </source>
</evidence>
<evidence type="ECO:0000259" key="16">
    <source>
        <dbReference type="Pfam" id="PF00717"/>
    </source>
</evidence>
<feature type="domain" description="Peptidase S24/S26A/S26B/S26C" evidence="16">
    <location>
        <begin position="23"/>
        <end position="96"/>
    </location>
</feature>
<evidence type="ECO:0000256" key="5">
    <source>
        <dbReference type="ARBA" id="ARBA00019685"/>
    </source>
</evidence>
<evidence type="ECO:0000256" key="4">
    <source>
        <dbReference type="ARBA" id="ARBA00013208"/>
    </source>
</evidence>
<gene>
    <name evidence="17" type="ORF">PUMCH_000374</name>
</gene>
<dbReference type="KEGG" id="asau:88171443"/>
<evidence type="ECO:0000256" key="13">
    <source>
        <dbReference type="ARBA" id="ARBA00045533"/>
    </source>
</evidence>
<evidence type="ECO:0000313" key="17">
    <source>
        <dbReference type="EMBL" id="WPK23149.1"/>
    </source>
</evidence>
<keyword evidence="10" id="KW-0735">Signal-anchor</keyword>
<dbReference type="InterPro" id="IPR001733">
    <property type="entry name" value="Peptidase_S26B"/>
</dbReference>
<comment type="subcellular location">
    <subcellularLocation>
        <location evidence="2">Endoplasmic reticulum membrane</location>
        <topology evidence="2">Single-pass type II membrane protein</topology>
    </subcellularLocation>
</comment>
<keyword evidence="18" id="KW-1185">Reference proteome</keyword>
<dbReference type="GO" id="GO:0004252">
    <property type="term" value="F:serine-type endopeptidase activity"/>
    <property type="evidence" value="ECO:0007669"/>
    <property type="project" value="InterPro"/>
</dbReference>
<keyword evidence="8 15" id="KW-0378">Hydrolase</keyword>
<dbReference type="InterPro" id="IPR036286">
    <property type="entry name" value="LexA/Signal_pep-like_sf"/>
</dbReference>
<evidence type="ECO:0000256" key="3">
    <source>
        <dbReference type="ARBA" id="ARBA00011035"/>
    </source>
</evidence>
<keyword evidence="9 15" id="KW-0256">Endoplasmic reticulum</keyword>
<evidence type="ECO:0000256" key="10">
    <source>
        <dbReference type="ARBA" id="ARBA00022968"/>
    </source>
</evidence>
<evidence type="ECO:0000256" key="1">
    <source>
        <dbReference type="ARBA" id="ARBA00000677"/>
    </source>
</evidence>
<evidence type="ECO:0000256" key="15">
    <source>
        <dbReference type="RuleBase" id="RU362047"/>
    </source>
</evidence>
<reference evidence="17 18" key="1">
    <citation type="submission" date="2023-10" db="EMBL/GenBank/DDBJ databases">
        <title>Draft Genome Sequence of Candida saopaulonensis from a very Premature Infant with Sepsis.</title>
        <authorList>
            <person name="Ning Y."/>
            <person name="Dai R."/>
            <person name="Xiao M."/>
            <person name="Xu Y."/>
            <person name="Yan Q."/>
            <person name="Zhang L."/>
        </authorList>
    </citation>
    <scope>NUCLEOTIDE SEQUENCE [LARGE SCALE GENOMIC DNA]</scope>
    <source>
        <strain evidence="17 18">19XY460</strain>
    </source>
</reference>
<name>A0AAX4H3M3_9ASCO</name>
<dbReference type="InterPro" id="IPR015927">
    <property type="entry name" value="Peptidase_S24_S26A/B/C"/>
</dbReference>
<dbReference type="InterPro" id="IPR019533">
    <property type="entry name" value="Peptidase_S26"/>
</dbReference>
<keyword evidence="12" id="KW-0472">Membrane</keyword>
<dbReference type="GO" id="GO:0006465">
    <property type="term" value="P:signal peptide processing"/>
    <property type="evidence" value="ECO:0007669"/>
    <property type="project" value="UniProtKB-UniRule"/>
</dbReference>
<keyword evidence="7" id="KW-0812">Transmembrane</keyword>
<dbReference type="GeneID" id="88171443"/>
<comment type="catalytic activity">
    <reaction evidence="1 15">
        <text>Cleavage of hydrophobic, N-terminal signal or leader sequences from secreted and periplasmic proteins.</text>
        <dbReference type="EC" id="3.4.21.89"/>
    </reaction>
</comment>
<evidence type="ECO:0000256" key="7">
    <source>
        <dbReference type="ARBA" id="ARBA00022692"/>
    </source>
</evidence>
<dbReference type="GO" id="GO:0009003">
    <property type="term" value="F:signal peptidase activity"/>
    <property type="evidence" value="ECO:0007669"/>
    <property type="project" value="UniProtKB-EC"/>
</dbReference>
<comment type="subunit">
    <text evidence="14">Component of the signal peptidase complex (SPC) composed of a catalytic subunit SEC11 and three accessory subunits SPC1, SPC2 and SPC3. The complex induces a local thinning of the ER membrane which is used to measure the length of the signal peptide (SP) h-region of protein substrates. This ensures the selectivity of the complex towards h-regions shorter than 18-20 amino acids. SPC associates with the translocon complex.</text>
</comment>
<dbReference type="PRINTS" id="PR00728">
    <property type="entry name" value="SIGNALPTASE"/>
</dbReference>
<dbReference type="CDD" id="cd06530">
    <property type="entry name" value="S26_SPase_I"/>
    <property type="match status" value="1"/>
</dbReference>
<sequence>MNLREQLTQLLTLAYVFLSAFVAWKALGLVTNSHSPIVVVLSGSMLPAFDRGDILLLWNRDQQARVGDIVVYEIADKSIPIVHRVLREHHSTEKQLLLTKGDNNMQDDLPLYAKGQLYLNQKTDLVGTAKFFFPKLGYVTILLTENQYFKFGLLGLMGISAVLTSE</sequence>
<dbReference type="PANTHER" id="PTHR10806">
    <property type="entry name" value="SIGNAL PEPTIDASE COMPLEX CATALYTIC SUBUNIT SEC11"/>
    <property type="match status" value="1"/>
</dbReference>
<evidence type="ECO:0000256" key="6">
    <source>
        <dbReference type="ARBA" id="ARBA00022670"/>
    </source>
</evidence>
<evidence type="ECO:0000256" key="11">
    <source>
        <dbReference type="ARBA" id="ARBA00022989"/>
    </source>
</evidence>
<keyword evidence="6 15" id="KW-0645">Protease</keyword>
<dbReference type="EMBL" id="CP138894">
    <property type="protein sequence ID" value="WPK23149.1"/>
    <property type="molecule type" value="Genomic_DNA"/>
</dbReference>
<organism evidence="17 18">
    <name type="scientific">Australozyma saopauloensis</name>
    <dbReference type="NCBI Taxonomy" id="291208"/>
    <lineage>
        <taxon>Eukaryota</taxon>
        <taxon>Fungi</taxon>
        <taxon>Dikarya</taxon>
        <taxon>Ascomycota</taxon>
        <taxon>Saccharomycotina</taxon>
        <taxon>Pichiomycetes</taxon>
        <taxon>Metschnikowiaceae</taxon>
        <taxon>Australozyma</taxon>
    </lineage>
</organism>
<dbReference type="GO" id="GO:0005787">
    <property type="term" value="C:signal peptidase complex"/>
    <property type="evidence" value="ECO:0007669"/>
    <property type="project" value="TreeGrafter"/>
</dbReference>
<dbReference type="EC" id="3.4.21.89" evidence="4 15"/>
<dbReference type="AlphaFoldDB" id="A0AAX4H3M3"/>
<evidence type="ECO:0000256" key="14">
    <source>
        <dbReference type="ARBA" id="ARBA00047037"/>
    </source>
</evidence>
<dbReference type="Pfam" id="PF00717">
    <property type="entry name" value="Peptidase_S24"/>
    <property type="match status" value="1"/>
</dbReference>
<evidence type="ECO:0000256" key="9">
    <source>
        <dbReference type="ARBA" id="ARBA00022824"/>
    </source>
</evidence>
<keyword evidence="11" id="KW-1133">Transmembrane helix</keyword>
<evidence type="ECO:0000256" key="12">
    <source>
        <dbReference type="ARBA" id="ARBA00023136"/>
    </source>
</evidence>
<accession>A0AAX4H3M3</accession>
<dbReference type="PANTHER" id="PTHR10806:SF6">
    <property type="entry name" value="SIGNAL PEPTIDASE COMPLEX CATALYTIC SUBUNIT SEC11"/>
    <property type="match status" value="1"/>
</dbReference>
<dbReference type="Proteomes" id="UP001338582">
    <property type="component" value="Chromosome 1"/>
</dbReference>